<reference evidence="2 3" key="1">
    <citation type="submission" date="2023-01" db="EMBL/GenBank/DDBJ databases">
        <title>Analysis of 21 Apiospora genomes using comparative genomics revels a genus with tremendous synthesis potential of carbohydrate active enzymes and secondary metabolites.</title>
        <authorList>
            <person name="Sorensen T."/>
        </authorList>
    </citation>
    <scope>NUCLEOTIDE SEQUENCE [LARGE SCALE GENOMIC DNA]</scope>
    <source>
        <strain evidence="2 3">CBS 135458</strain>
    </source>
</reference>
<keyword evidence="3" id="KW-1185">Reference proteome</keyword>
<dbReference type="Gene3D" id="1.20.5.170">
    <property type="match status" value="1"/>
</dbReference>
<evidence type="ECO:0008006" key="4">
    <source>
        <dbReference type="Google" id="ProtNLM"/>
    </source>
</evidence>
<evidence type="ECO:0000256" key="1">
    <source>
        <dbReference type="SAM" id="MobiDB-lite"/>
    </source>
</evidence>
<dbReference type="RefSeq" id="XP_066708966.1">
    <property type="nucleotide sequence ID" value="XM_066865837.1"/>
</dbReference>
<feature type="region of interest" description="Disordered" evidence="1">
    <location>
        <begin position="112"/>
        <end position="131"/>
    </location>
</feature>
<feature type="region of interest" description="Disordered" evidence="1">
    <location>
        <begin position="82"/>
        <end position="105"/>
    </location>
</feature>
<name>A0ABR1T5W4_9PEZI</name>
<proteinExistence type="predicted"/>
<evidence type="ECO:0000313" key="2">
    <source>
        <dbReference type="EMBL" id="KAK8041421.1"/>
    </source>
</evidence>
<gene>
    <name evidence="2" type="ORF">PG994_014428</name>
</gene>
<dbReference type="CDD" id="cd14688">
    <property type="entry name" value="bZIP_YAP"/>
    <property type="match status" value="1"/>
</dbReference>
<evidence type="ECO:0000313" key="3">
    <source>
        <dbReference type="Proteomes" id="UP001480595"/>
    </source>
</evidence>
<feature type="region of interest" description="Disordered" evidence="1">
    <location>
        <begin position="1"/>
        <end position="40"/>
    </location>
</feature>
<dbReference type="InterPro" id="IPR046347">
    <property type="entry name" value="bZIP_sf"/>
</dbReference>
<feature type="region of interest" description="Disordered" evidence="1">
    <location>
        <begin position="162"/>
        <end position="182"/>
    </location>
</feature>
<comment type="caution">
    <text evidence="2">The sequence shown here is derived from an EMBL/GenBank/DDBJ whole genome shotgun (WGS) entry which is preliminary data.</text>
</comment>
<dbReference type="EMBL" id="JAQQWL010000015">
    <property type="protein sequence ID" value="KAK8041421.1"/>
    <property type="molecule type" value="Genomic_DNA"/>
</dbReference>
<dbReference type="Proteomes" id="UP001480595">
    <property type="component" value="Unassembled WGS sequence"/>
</dbReference>
<feature type="compositionally biased region" description="Basic residues" evidence="1">
    <location>
        <begin position="29"/>
        <end position="40"/>
    </location>
</feature>
<dbReference type="GeneID" id="92098900"/>
<feature type="compositionally biased region" description="Polar residues" evidence="1">
    <location>
        <begin position="173"/>
        <end position="182"/>
    </location>
</feature>
<feature type="compositionally biased region" description="Polar residues" evidence="1">
    <location>
        <begin position="112"/>
        <end position="121"/>
    </location>
</feature>
<organism evidence="2 3">
    <name type="scientific">Apiospora phragmitis</name>
    <dbReference type="NCBI Taxonomy" id="2905665"/>
    <lineage>
        <taxon>Eukaryota</taxon>
        <taxon>Fungi</taxon>
        <taxon>Dikarya</taxon>
        <taxon>Ascomycota</taxon>
        <taxon>Pezizomycotina</taxon>
        <taxon>Sordariomycetes</taxon>
        <taxon>Xylariomycetidae</taxon>
        <taxon>Amphisphaeriales</taxon>
        <taxon>Apiosporaceae</taxon>
        <taxon>Apiospora</taxon>
    </lineage>
</organism>
<sequence length="182" mass="19734">MRPEDAPVSCCVGQAGEAPSSPRTVEKARLRRNQRNSRARKQAYIRDLESRWNECEENRLLRNLLHGRGMDYDAVQTAISSLTTQTAAEEPAPQSKPSDESTTQAATVNNIPELWPSSSNGATPTAAITSSDTDTTLSLDLNEWLNDLCDIKDAFGFEASKDDQCGAGETGQIEDSLNGTAS</sequence>
<feature type="compositionally biased region" description="Low complexity" evidence="1">
    <location>
        <begin position="122"/>
        <end position="131"/>
    </location>
</feature>
<dbReference type="SUPFAM" id="SSF57959">
    <property type="entry name" value="Leucine zipper domain"/>
    <property type="match status" value="1"/>
</dbReference>
<accession>A0ABR1T5W4</accession>
<protein>
    <recommendedName>
        <fullName evidence="4">BZIP domain-containing protein</fullName>
    </recommendedName>
</protein>